<protein>
    <submittedName>
        <fullName evidence="4">Uncharacterized protein</fullName>
    </submittedName>
</protein>
<dbReference type="GO" id="GO:0019888">
    <property type="term" value="F:protein phosphatase regulator activity"/>
    <property type="evidence" value="ECO:0007669"/>
    <property type="project" value="InterPro"/>
</dbReference>
<feature type="compositionally biased region" description="Polar residues" evidence="3">
    <location>
        <begin position="39"/>
        <end position="51"/>
    </location>
</feature>
<organism evidence="4 5">
    <name type="scientific">Angomonas deanei</name>
    <dbReference type="NCBI Taxonomy" id="59799"/>
    <lineage>
        <taxon>Eukaryota</taxon>
        <taxon>Discoba</taxon>
        <taxon>Euglenozoa</taxon>
        <taxon>Kinetoplastea</taxon>
        <taxon>Metakinetoplastina</taxon>
        <taxon>Trypanosomatida</taxon>
        <taxon>Trypanosomatidae</taxon>
        <taxon>Strigomonadinae</taxon>
        <taxon>Angomonas</taxon>
    </lineage>
</organism>
<dbReference type="EMBL" id="LR877150">
    <property type="protein sequence ID" value="CAD2216267.1"/>
    <property type="molecule type" value="Genomic_DNA"/>
</dbReference>
<dbReference type="PANTHER" id="PTHR11871">
    <property type="entry name" value="PROTEIN PHOSPHATASE PP2A REGULATORY SUBUNIT B"/>
    <property type="match status" value="1"/>
</dbReference>
<dbReference type="InterPro" id="IPR000009">
    <property type="entry name" value="PP2A_PR55"/>
</dbReference>
<dbReference type="Proteomes" id="UP000515908">
    <property type="component" value="Chromosome 06"/>
</dbReference>
<gene>
    <name evidence="4" type="ORF">ADEAN_000372800</name>
</gene>
<evidence type="ECO:0000256" key="3">
    <source>
        <dbReference type="SAM" id="MobiDB-lite"/>
    </source>
</evidence>
<feature type="compositionally biased region" description="Low complexity" evidence="3">
    <location>
        <begin position="232"/>
        <end position="243"/>
    </location>
</feature>
<dbReference type="AlphaFoldDB" id="A0A7G2CBG4"/>
<sequence>MSKRNHSPSPDFDSVNSSRLYSMARSGTRATSEERSETVEGSPSPTSTAVTEASRAASEALAAARNSRAASEVRADDVIRAPYDTQSARSSRAGSEVPDRGDLHEPLSTRSSRAGSEAPQRFDGLNDSLRSSRAGSEAPDRATPPPNPGSPKRAQGKKLIPHPPSTSKMASTAAPTPIRSYGNIHVEERIEEVERVLYNTTSATSGTYCYYQSLHYPLETEKPEVSAVPTQTSGSSASATLSSKEPSPAPRLSGSSDLSNSNTSPSPSFDGDTFNANYEGGNEFLSEAGEVLSSSFSVPLQGEEPLQPAVSVLALTTLPDPISGAPVLSVCLGDYSGHIEYFEVGVRDKDNKRIKKSKSLAKSKSRPSAQLHRDANSEGREFLSMESKATENIVNDMRGREVARRHSHKAYIKTINALTSVAVEPGVKCLQFVRPYSSPSTISYLTANERVIKLFHVRRDGFTPFSVFPDMADVIGKTFMGSRFFARLPPQPTILPIREYGPSQNCIQALSMSADNETFMSVEDLQVFWWHLESNDPTKATCIADLRPPSGALDEVEELVTAASFHPTHSSLFMLSRSSGVLNIGDLRDPPSREEAHLCDYHPSHGGAESNQFPGI</sequence>
<feature type="compositionally biased region" description="Basic and acidic residues" evidence="3">
    <location>
        <begin position="97"/>
        <end position="107"/>
    </location>
</feature>
<evidence type="ECO:0000256" key="1">
    <source>
        <dbReference type="ARBA" id="ARBA00022574"/>
    </source>
</evidence>
<feature type="region of interest" description="Disordered" evidence="3">
    <location>
        <begin position="222"/>
        <end position="280"/>
    </location>
</feature>
<dbReference type="GO" id="GO:0000159">
    <property type="term" value="C:protein phosphatase type 2A complex"/>
    <property type="evidence" value="ECO:0007669"/>
    <property type="project" value="InterPro"/>
</dbReference>
<accession>A0A7G2CBG4</accession>
<feature type="region of interest" description="Disordered" evidence="3">
    <location>
        <begin position="1"/>
        <end position="180"/>
    </location>
</feature>
<feature type="compositionally biased region" description="Basic and acidic residues" evidence="3">
    <location>
        <begin position="371"/>
        <end position="382"/>
    </location>
</feature>
<feature type="region of interest" description="Disordered" evidence="3">
    <location>
        <begin position="354"/>
        <end position="382"/>
    </location>
</feature>
<evidence type="ECO:0000256" key="2">
    <source>
        <dbReference type="ARBA" id="ARBA00022737"/>
    </source>
</evidence>
<keyword evidence="5" id="KW-1185">Reference proteome</keyword>
<name>A0A7G2CBG4_9TRYP</name>
<keyword evidence="2" id="KW-0677">Repeat</keyword>
<reference evidence="4 5" key="1">
    <citation type="submission" date="2020-08" db="EMBL/GenBank/DDBJ databases">
        <authorList>
            <person name="Newling K."/>
            <person name="Davey J."/>
            <person name="Forrester S."/>
        </authorList>
    </citation>
    <scope>NUCLEOTIDE SEQUENCE [LARGE SCALE GENOMIC DNA]</scope>
    <source>
        <strain evidence="5">Crithidia deanei Carvalho (ATCC PRA-265)</strain>
    </source>
</reference>
<dbReference type="VEuPathDB" id="TriTrypDB:ADEAN_000372800"/>
<feature type="compositionally biased region" description="Basic residues" evidence="3">
    <location>
        <begin position="354"/>
        <end position="365"/>
    </location>
</feature>
<feature type="compositionally biased region" description="Low complexity" evidence="3">
    <location>
        <begin position="252"/>
        <end position="268"/>
    </location>
</feature>
<feature type="compositionally biased region" description="Polar residues" evidence="3">
    <location>
        <begin position="84"/>
        <end position="93"/>
    </location>
</feature>
<proteinExistence type="predicted"/>
<keyword evidence="1" id="KW-0853">WD repeat</keyword>
<feature type="compositionally biased region" description="Polar residues" evidence="3">
    <location>
        <begin position="165"/>
        <end position="174"/>
    </location>
</feature>
<evidence type="ECO:0000313" key="4">
    <source>
        <dbReference type="EMBL" id="CAD2216267.1"/>
    </source>
</evidence>
<feature type="compositionally biased region" description="Low complexity" evidence="3">
    <location>
        <begin position="52"/>
        <end position="70"/>
    </location>
</feature>
<evidence type="ECO:0000313" key="5">
    <source>
        <dbReference type="Proteomes" id="UP000515908"/>
    </source>
</evidence>